<proteinExistence type="predicted"/>
<dbReference type="Proteomes" id="UP000034325">
    <property type="component" value="Unassembled WGS sequence"/>
</dbReference>
<comment type="caution">
    <text evidence="2">The sequence shown here is derived from an EMBL/GenBank/DDBJ whole genome shotgun (WGS) entry which is preliminary data.</text>
</comment>
<gene>
    <name evidence="2" type="ORF">UT23_C0011G0004</name>
</gene>
<dbReference type="EMBL" id="LBWA01000011">
    <property type="protein sequence ID" value="KKQ97533.1"/>
    <property type="molecule type" value="Genomic_DNA"/>
</dbReference>
<accession>A0A0G0M021</accession>
<dbReference type="InterPro" id="IPR043998">
    <property type="entry name" value="Put_Metallopep"/>
</dbReference>
<sequence>MRRKKRLSVDWKPAPDIKRRLNHLQNSLNLDWIKKSSIYCFRSKNSSSRAYARIWGLSKVWQLALGKGPAYIIEVLSEKYDELSVREQDRVLLHEIAHIPKNFSGSLLPHIRRRGKRNFHDRVEELYTNYIRSR</sequence>
<dbReference type="AlphaFoldDB" id="A0A0G0M021"/>
<evidence type="ECO:0000313" key="2">
    <source>
        <dbReference type="EMBL" id="KKQ97533.1"/>
    </source>
</evidence>
<protein>
    <submittedName>
        <fullName evidence="2">Metallopeptidase-like protein</fullName>
    </submittedName>
</protein>
<feature type="domain" description="Putative phage metallopeptidase" evidence="1">
    <location>
        <begin position="10"/>
        <end position="110"/>
    </location>
</feature>
<evidence type="ECO:0000259" key="1">
    <source>
        <dbReference type="Pfam" id="PF18894"/>
    </source>
</evidence>
<organism evidence="2 3">
    <name type="scientific">Candidatus Woesebacteria bacterium GW2011_GWA1_39_12</name>
    <dbReference type="NCBI Taxonomy" id="1618549"/>
    <lineage>
        <taxon>Bacteria</taxon>
        <taxon>Candidatus Woeseibacteriota</taxon>
    </lineage>
</organism>
<evidence type="ECO:0000313" key="3">
    <source>
        <dbReference type="Proteomes" id="UP000034325"/>
    </source>
</evidence>
<name>A0A0G0M021_9BACT</name>
<reference evidence="2 3" key="1">
    <citation type="journal article" date="2015" name="Nature">
        <title>rRNA introns, odd ribosomes, and small enigmatic genomes across a large radiation of phyla.</title>
        <authorList>
            <person name="Brown C.T."/>
            <person name="Hug L.A."/>
            <person name="Thomas B.C."/>
            <person name="Sharon I."/>
            <person name="Castelle C.J."/>
            <person name="Singh A."/>
            <person name="Wilkins M.J."/>
            <person name="Williams K.H."/>
            <person name="Banfield J.F."/>
        </authorList>
    </citation>
    <scope>NUCLEOTIDE SEQUENCE [LARGE SCALE GENOMIC DNA]</scope>
</reference>
<dbReference type="Pfam" id="PF18894">
    <property type="entry name" value="PhageMetallopep"/>
    <property type="match status" value="1"/>
</dbReference>